<dbReference type="GO" id="GO:0047429">
    <property type="term" value="F:nucleoside triphosphate diphosphatase activity"/>
    <property type="evidence" value="ECO:0007669"/>
    <property type="project" value="TreeGrafter"/>
</dbReference>
<evidence type="ECO:0000313" key="3">
    <source>
        <dbReference type="EMBL" id="KAH0536002.1"/>
    </source>
</evidence>
<dbReference type="SUPFAM" id="SSF53649">
    <property type="entry name" value="Alkaline phosphatase-like"/>
    <property type="match status" value="1"/>
</dbReference>
<protein>
    <submittedName>
        <fullName evidence="3">Uncharacterized protein</fullName>
    </submittedName>
</protein>
<sequence length="841" mass="94193">MGAFHVFAMQPLLPVMSLARIGLFFVFNGIATVCEVAIWGHRKSWLRMGMAWLFEIALATWVVETTSIPRGLTQIPWKDILFINHKCEDGVLLNSQAKPPLFRSNMRPSKREDHPRAPLLSPSTHKDDASSLRSVSNQDSDSEDDEVIHGARTSLEIAEHDRTVLEEEDEREKLLASGGAGDGFRRIFSISNSSKVVVGKRERRKQKREKRKAMKRQKRRDKGISRGEEQEFMIEMEEGGLGSDTGSESSEQLSDIDRQKLRNLDVRESRSSRRCKYALVHVTAITVFLIFLLGAYQVSRNRLQRGHGSMKLLNNGTSNFRPTTILISLDGFRADFLNRGLTPTLNLLIAQGISPRYMTPSFPSVTFPNHYTLVTGLYPESHGIVGNSFWDPDFQQEFYYVDRSVSMLPKWWGGEPLWATAENAGVKTAIHMWPGSEAHIGGVEPTFVDSYDGSELLSRKVDRILGFIDIPGPGDGGTSVGDERPQFIAVYVPVVDSDGHKYGPNSTEIQTTISDVDQMLNDLFSGLQARNLTDVVNVVVVSDHGMATTSTDRLIQLEDLIDIDQIEHTDGWPLYGLRPKDPNQLPALYDKLKEPSPMSEHFEVYLRDRDMPERYHFSKNKRIAPLWIVPETGWAIVTKKEFDIKEAKATGREYDPKGLHGYDHEHPLMRAIFIARGPAFPHKPNSRVDVFQNIEVYNIVCDSLFITPRPNNGTLRLPLKPIGLHSDPDSLPLETPPDPFPSTGGDGNDQEDPASASTQLQPIETTSLPTEISKPIGVDNPSDDIPTPAAEDEKNQMDEIEKEENRLKKIWNYIIVTLTDFFNNEGKTGGDVKAGGESGPG</sequence>
<dbReference type="Gene3D" id="3.40.720.10">
    <property type="entry name" value="Alkaline Phosphatase, subunit A"/>
    <property type="match status" value="1"/>
</dbReference>
<dbReference type="Gene3D" id="3.30.1360.180">
    <property type="match status" value="1"/>
</dbReference>
<accession>A0A9P8HX01</accession>
<evidence type="ECO:0000256" key="1">
    <source>
        <dbReference type="SAM" id="MobiDB-lite"/>
    </source>
</evidence>
<gene>
    <name evidence="3" type="ORF">FGG08_007101</name>
</gene>
<keyword evidence="2" id="KW-1133">Transmembrane helix</keyword>
<dbReference type="InterPro" id="IPR002591">
    <property type="entry name" value="Phosphodiest/P_Trfase"/>
</dbReference>
<evidence type="ECO:0000256" key="2">
    <source>
        <dbReference type="SAM" id="Phobius"/>
    </source>
</evidence>
<comment type="caution">
    <text evidence="3">The sequence shown here is derived from an EMBL/GenBank/DDBJ whole genome shotgun (WGS) entry which is preliminary data.</text>
</comment>
<organism evidence="3 4">
    <name type="scientific">Glutinoglossum americanum</name>
    <dbReference type="NCBI Taxonomy" id="1670608"/>
    <lineage>
        <taxon>Eukaryota</taxon>
        <taxon>Fungi</taxon>
        <taxon>Dikarya</taxon>
        <taxon>Ascomycota</taxon>
        <taxon>Pezizomycotina</taxon>
        <taxon>Geoglossomycetes</taxon>
        <taxon>Geoglossales</taxon>
        <taxon>Geoglossaceae</taxon>
        <taxon>Glutinoglossum</taxon>
    </lineage>
</organism>
<feature type="compositionally biased region" description="Basic residues" evidence="1">
    <location>
        <begin position="201"/>
        <end position="221"/>
    </location>
</feature>
<dbReference type="Proteomes" id="UP000698800">
    <property type="component" value="Unassembled WGS sequence"/>
</dbReference>
<keyword evidence="4" id="KW-1185">Reference proteome</keyword>
<dbReference type="EMBL" id="JAGHQL010000247">
    <property type="protein sequence ID" value="KAH0536002.1"/>
    <property type="molecule type" value="Genomic_DNA"/>
</dbReference>
<dbReference type="Pfam" id="PF01663">
    <property type="entry name" value="Phosphodiest"/>
    <property type="match status" value="1"/>
</dbReference>
<dbReference type="GO" id="GO:0017111">
    <property type="term" value="F:ribonucleoside triphosphate phosphatase activity"/>
    <property type="evidence" value="ECO:0007669"/>
    <property type="project" value="TreeGrafter"/>
</dbReference>
<dbReference type="PANTHER" id="PTHR10151:SF120">
    <property type="entry name" value="BIS(5'-ADENOSYL)-TRIPHOSPHATASE"/>
    <property type="match status" value="1"/>
</dbReference>
<dbReference type="FunFam" id="3.30.1360.180:FF:000003">
    <property type="entry name" value="Type I phosphodiesterase/nucleotide pyrophosphatase family protein"/>
    <property type="match status" value="1"/>
</dbReference>
<dbReference type="AlphaFoldDB" id="A0A9P8HX01"/>
<feature type="transmembrane region" description="Helical" evidence="2">
    <location>
        <begin position="277"/>
        <end position="296"/>
    </location>
</feature>
<name>A0A9P8HX01_9PEZI</name>
<evidence type="ECO:0000313" key="4">
    <source>
        <dbReference type="Proteomes" id="UP000698800"/>
    </source>
</evidence>
<dbReference type="CDD" id="cd16018">
    <property type="entry name" value="Enpp"/>
    <property type="match status" value="1"/>
</dbReference>
<dbReference type="PANTHER" id="PTHR10151">
    <property type="entry name" value="ECTONUCLEOTIDE PYROPHOSPHATASE/PHOSPHODIESTERASE"/>
    <property type="match status" value="1"/>
</dbReference>
<reference evidence="3" key="1">
    <citation type="submission" date="2021-03" db="EMBL/GenBank/DDBJ databases">
        <title>Comparative genomics and phylogenomic investigation of the class Geoglossomycetes provide insights into ecological specialization and systematics.</title>
        <authorList>
            <person name="Melie T."/>
            <person name="Pirro S."/>
            <person name="Miller A.N."/>
            <person name="Quandt A."/>
        </authorList>
    </citation>
    <scope>NUCLEOTIDE SEQUENCE</scope>
    <source>
        <strain evidence="3">GBOQ0MN5Z8</strain>
    </source>
</reference>
<feature type="region of interest" description="Disordered" evidence="1">
    <location>
        <begin position="726"/>
        <end position="799"/>
    </location>
</feature>
<keyword evidence="2" id="KW-0472">Membrane</keyword>
<keyword evidence="2" id="KW-0812">Transmembrane</keyword>
<proteinExistence type="predicted"/>
<feature type="region of interest" description="Disordered" evidence="1">
    <location>
        <begin position="102"/>
        <end position="177"/>
    </location>
</feature>
<dbReference type="OrthoDB" id="415411at2759"/>
<dbReference type="GO" id="GO:0009141">
    <property type="term" value="P:nucleoside triphosphate metabolic process"/>
    <property type="evidence" value="ECO:0007669"/>
    <property type="project" value="TreeGrafter"/>
</dbReference>
<feature type="compositionally biased region" description="Polar residues" evidence="1">
    <location>
        <begin position="755"/>
        <end position="770"/>
    </location>
</feature>
<dbReference type="InterPro" id="IPR017850">
    <property type="entry name" value="Alkaline_phosphatase_core_sf"/>
</dbReference>
<feature type="transmembrane region" description="Helical" evidence="2">
    <location>
        <begin position="20"/>
        <end position="40"/>
    </location>
</feature>
<feature type="region of interest" description="Disordered" evidence="1">
    <location>
        <begin position="198"/>
        <end position="231"/>
    </location>
</feature>